<evidence type="ECO:0000256" key="2">
    <source>
        <dbReference type="SAM" id="SignalP"/>
    </source>
</evidence>
<name>A0A7W8MG86_9CAUL</name>
<sequence length="150" mass="17698">MKHRILLIAATTALTIPATTVAAQSWSDIIGAVVQSQFNTHAGYNSHGYDHRYDDRYQRISERQAIRIAQSQGIRVSSANRRGPGYDLVGRDRSGSRVTLRVDARTGQIVRLDRHWDRRRDDRWERDDRRDDRRWREHRRDRDDDDDDDD</sequence>
<evidence type="ECO:0000313" key="4">
    <source>
        <dbReference type="Proteomes" id="UP000566663"/>
    </source>
</evidence>
<keyword evidence="2" id="KW-0732">Signal</keyword>
<dbReference type="EMBL" id="JACHFZ010000002">
    <property type="protein sequence ID" value="MBB5291973.1"/>
    <property type="molecule type" value="Genomic_DNA"/>
</dbReference>
<reference evidence="3 4" key="1">
    <citation type="submission" date="2020-08" db="EMBL/GenBank/DDBJ databases">
        <title>Genomic Encyclopedia of Type Strains, Phase IV (KMG-IV): sequencing the most valuable type-strain genomes for metagenomic binning, comparative biology and taxonomic classification.</title>
        <authorList>
            <person name="Goeker M."/>
        </authorList>
    </citation>
    <scope>NUCLEOTIDE SEQUENCE [LARGE SCALE GENOMIC DNA]</scope>
    <source>
        <strain evidence="3 4">DSM 25335</strain>
    </source>
</reference>
<dbReference type="Proteomes" id="UP000566663">
    <property type="component" value="Unassembled WGS sequence"/>
</dbReference>
<evidence type="ECO:0000256" key="1">
    <source>
        <dbReference type="SAM" id="MobiDB-lite"/>
    </source>
</evidence>
<feature type="chain" id="PRO_5030837048" description="PepSY domain-containing protein" evidence="2">
    <location>
        <begin position="23"/>
        <end position="150"/>
    </location>
</feature>
<keyword evidence="4" id="KW-1185">Reference proteome</keyword>
<comment type="caution">
    <text evidence="3">The sequence shown here is derived from an EMBL/GenBank/DDBJ whole genome shotgun (WGS) entry which is preliminary data.</text>
</comment>
<dbReference type="AlphaFoldDB" id="A0A7W8MG86"/>
<protein>
    <recommendedName>
        <fullName evidence="5">PepSY domain-containing protein</fullName>
    </recommendedName>
</protein>
<evidence type="ECO:0008006" key="5">
    <source>
        <dbReference type="Google" id="ProtNLM"/>
    </source>
</evidence>
<feature type="compositionally biased region" description="Basic and acidic residues" evidence="1">
    <location>
        <begin position="122"/>
        <end position="142"/>
    </location>
</feature>
<accession>A0A7W8MG86</accession>
<dbReference type="RefSeq" id="WP_183253889.1">
    <property type="nucleotide sequence ID" value="NZ_BAAAFF010000005.1"/>
</dbReference>
<gene>
    <name evidence="3" type="ORF">HNQ67_001487</name>
</gene>
<feature type="signal peptide" evidence="2">
    <location>
        <begin position="1"/>
        <end position="22"/>
    </location>
</feature>
<organism evidence="3 4">
    <name type="scientific">Brevundimonas basaltis</name>
    <dbReference type="NCBI Taxonomy" id="472166"/>
    <lineage>
        <taxon>Bacteria</taxon>
        <taxon>Pseudomonadati</taxon>
        <taxon>Pseudomonadota</taxon>
        <taxon>Alphaproteobacteria</taxon>
        <taxon>Caulobacterales</taxon>
        <taxon>Caulobacteraceae</taxon>
        <taxon>Brevundimonas</taxon>
    </lineage>
</organism>
<feature type="region of interest" description="Disordered" evidence="1">
    <location>
        <begin position="122"/>
        <end position="150"/>
    </location>
</feature>
<proteinExistence type="predicted"/>
<evidence type="ECO:0000313" key="3">
    <source>
        <dbReference type="EMBL" id="MBB5291973.1"/>
    </source>
</evidence>